<dbReference type="EMBL" id="CAJOBR010076841">
    <property type="protein sequence ID" value="CAF5113870.1"/>
    <property type="molecule type" value="Genomic_DNA"/>
</dbReference>
<comment type="caution">
    <text evidence="1">The sequence shown here is derived from an EMBL/GenBank/DDBJ whole genome shotgun (WGS) entry which is preliminary data.</text>
</comment>
<dbReference type="Proteomes" id="UP000663848">
    <property type="component" value="Unassembled WGS sequence"/>
</dbReference>
<feature type="non-terminal residue" evidence="1">
    <location>
        <position position="1"/>
    </location>
</feature>
<proteinExistence type="predicted"/>
<protein>
    <submittedName>
        <fullName evidence="1">Uncharacterized protein</fullName>
    </submittedName>
</protein>
<evidence type="ECO:0000313" key="1">
    <source>
        <dbReference type="EMBL" id="CAF5080139.1"/>
    </source>
</evidence>
<sequence>TEKLQKEEDGMRTTMEAVRRQIHEESNIIAMLDKHLDTDNRELDFLNQTETIRAEEVR</sequence>
<evidence type="ECO:0000313" key="2">
    <source>
        <dbReference type="EMBL" id="CAF5113870.1"/>
    </source>
</evidence>
<organism evidence="1 3">
    <name type="scientific">Rotaria socialis</name>
    <dbReference type="NCBI Taxonomy" id="392032"/>
    <lineage>
        <taxon>Eukaryota</taxon>
        <taxon>Metazoa</taxon>
        <taxon>Spiralia</taxon>
        <taxon>Gnathifera</taxon>
        <taxon>Rotifera</taxon>
        <taxon>Eurotatoria</taxon>
        <taxon>Bdelloidea</taxon>
        <taxon>Philodinida</taxon>
        <taxon>Philodinidae</taxon>
        <taxon>Rotaria</taxon>
    </lineage>
</organism>
<reference evidence="1" key="1">
    <citation type="submission" date="2021-02" db="EMBL/GenBank/DDBJ databases">
        <authorList>
            <person name="Nowell W R."/>
        </authorList>
    </citation>
    <scope>NUCLEOTIDE SEQUENCE</scope>
</reference>
<accession>A0A822DUA0</accession>
<dbReference type="AlphaFoldDB" id="A0A822DUA0"/>
<evidence type="ECO:0000313" key="3">
    <source>
        <dbReference type="Proteomes" id="UP000663848"/>
    </source>
</evidence>
<gene>
    <name evidence="1" type="ORF">QYT958_LOCUS43840</name>
    <name evidence="2" type="ORF">QYT958_LOCUS45633</name>
</gene>
<name>A0A822DUA0_9BILA</name>
<dbReference type="EMBL" id="CAJOBR010064616">
    <property type="protein sequence ID" value="CAF5080139.1"/>
    <property type="molecule type" value="Genomic_DNA"/>
</dbReference>